<evidence type="ECO:0000313" key="1">
    <source>
        <dbReference type="EMBL" id="BCB87137.1"/>
    </source>
</evidence>
<reference evidence="1 2" key="2">
    <citation type="submission" date="2020-03" db="EMBL/GenBank/DDBJ databases">
        <authorList>
            <person name="Ichikawa N."/>
            <person name="Kimura A."/>
            <person name="Kitahashi Y."/>
            <person name="Uohara A."/>
        </authorList>
    </citation>
    <scope>NUCLEOTIDE SEQUENCE [LARGE SCALE GENOMIC DNA]</scope>
    <source>
        <strain evidence="1 2">NBRC 105367</strain>
    </source>
</reference>
<name>A0A6F8YM36_9ACTN</name>
<dbReference type="EMBL" id="AP022871">
    <property type="protein sequence ID" value="BCB87137.1"/>
    <property type="molecule type" value="Genomic_DNA"/>
</dbReference>
<organism evidence="1 2">
    <name type="scientific">Phytohabitans suffuscus</name>
    <dbReference type="NCBI Taxonomy" id="624315"/>
    <lineage>
        <taxon>Bacteria</taxon>
        <taxon>Bacillati</taxon>
        <taxon>Actinomycetota</taxon>
        <taxon>Actinomycetes</taxon>
        <taxon>Micromonosporales</taxon>
        <taxon>Micromonosporaceae</taxon>
    </lineage>
</organism>
<reference evidence="1 2" key="1">
    <citation type="submission" date="2020-03" db="EMBL/GenBank/DDBJ databases">
        <title>Whole genome shotgun sequence of Phytohabitans suffuscus NBRC 105367.</title>
        <authorList>
            <person name="Komaki H."/>
            <person name="Tamura T."/>
        </authorList>
    </citation>
    <scope>NUCLEOTIDE SEQUENCE [LARGE SCALE GENOMIC DNA]</scope>
    <source>
        <strain evidence="1 2">NBRC 105367</strain>
    </source>
</reference>
<gene>
    <name evidence="1" type="ORF">Psuf_044500</name>
</gene>
<accession>A0A6F8YM36</accession>
<proteinExistence type="predicted"/>
<dbReference type="AlphaFoldDB" id="A0A6F8YM36"/>
<evidence type="ECO:0000313" key="2">
    <source>
        <dbReference type="Proteomes" id="UP000503011"/>
    </source>
</evidence>
<protein>
    <submittedName>
        <fullName evidence="1">Uncharacterized protein</fullName>
    </submittedName>
</protein>
<dbReference type="Proteomes" id="UP000503011">
    <property type="component" value="Chromosome"/>
</dbReference>
<dbReference type="KEGG" id="psuu:Psuf_044500"/>
<sequence>MDRTRRRAGPGVRVVAAAAAVGRLAETEASGCAAGGRIGRKRSFARGAVGQVHGTIRGWVGIR</sequence>
<keyword evidence="2" id="KW-1185">Reference proteome</keyword>